<dbReference type="AlphaFoldDB" id="A0A3Q7EX46"/>
<dbReference type="EnsemblPlants" id="Solyc02g014077.1.1">
    <property type="protein sequence ID" value="Solyc02g014077.1.1"/>
    <property type="gene ID" value="Solyc02g014077.1"/>
</dbReference>
<proteinExistence type="predicted"/>
<accession>A0A3Q7EX46</accession>
<reference evidence="1" key="1">
    <citation type="journal article" date="2012" name="Nature">
        <title>The tomato genome sequence provides insights into fleshy fruit evolution.</title>
        <authorList>
            <consortium name="Tomato Genome Consortium"/>
        </authorList>
    </citation>
    <scope>NUCLEOTIDE SEQUENCE [LARGE SCALE GENOMIC DNA]</scope>
    <source>
        <strain evidence="1">cv. Heinz 1706</strain>
    </source>
</reference>
<reference evidence="1" key="2">
    <citation type="submission" date="2019-01" db="UniProtKB">
        <authorList>
            <consortium name="EnsemblPlants"/>
        </authorList>
    </citation>
    <scope>IDENTIFICATION</scope>
    <source>
        <strain evidence="1">cv. Heinz 1706</strain>
    </source>
</reference>
<dbReference type="Proteomes" id="UP000004994">
    <property type="component" value="Chromosome 2"/>
</dbReference>
<name>A0A3Q7EX46_SOLLC</name>
<organism evidence="1">
    <name type="scientific">Solanum lycopersicum</name>
    <name type="common">Tomato</name>
    <name type="synonym">Lycopersicon esculentum</name>
    <dbReference type="NCBI Taxonomy" id="4081"/>
    <lineage>
        <taxon>Eukaryota</taxon>
        <taxon>Viridiplantae</taxon>
        <taxon>Streptophyta</taxon>
        <taxon>Embryophyta</taxon>
        <taxon>Tracheophyta</taxon>
        <taxon>Spermatophyta</taxon>
        <taxon>Magnoliopsida</taxon>
        <taxon>eudicotyledons</taxon>
        <taxon>Gunneridae</taxon>
        <taxon>Pentapetalae</taxon>
        <taxon>asterids</taxon>
        <taxon>lamiids</taxon>
        <taxon>Solanales</taxon>
        <taxon>Solanaceae</taxon>
        <taxon>Solanoideae</taxon>
        <taxon>Solaneae</taxon>
        <taxon>Solanum</taxon>
        <taxon>Solanum subgen. Lycopersicon</taxon>
    </lineage>
</organism>
<evidence type="ECO:0000313" key="1">
    <source>
        <dbReference type="EnsemblPlants" id="Solyc02g014077.1.1"/>
    </source>
</evidence>
<dbReference type="InParanoid" id="A0A3Q7EX46"/>
<keyword evidence="2" id="KW-1185">Reference proteome</keyword>
<dbReference type="Gramene" id="Solyc02g014077.1.1">
    <property type="protein sequence ID" value="Solyc02g014077.1.1"/>
    <property type="gene ID" value="Solyc02g014077.1"/>
</dbReference>
<sequence length="66" mass="7773">MGGFDDFHNQLYKNIGNKSYEICLQFLNCVRNDTNDMILFADCKVIEEKYHWGMARQLKKSHTSVL</sequence>
<protein>
    <submittedName>
        <fullName evidence="1">Uncharacterized protein</fullName>
    </submittedName>
</protein>
<evidence type="ECO:0000313" key="2">
    <source>
        <dbReference type="Proteomes" id="UP000004994"/>
    </source>
</evidence>